<keyword evidence="3" id="KW-0804">Transcription</keyword>
<feature type="domain" description="HTH tetR-type" evidence="5">
    <location>
        <begin position="6"/>
        <end position="66"/>
    </location>
</feature>
<evidence type="ECO:0000256" key="3">
    <source>
        <dbReference type="ARBA" id="ARBA00023163"/>
    </source>
</evidence>
<dbReference type="AlphaFoldDB" id="A0A8J3IG22"/>
<dbReference type="RefSeq" id="WP_220201497.1">
    <property type="nucleotide sequence ID" value="NZ_BNJK01000001.1"/>
</dbReference>
<gene>
    <name evidence="6" type="ORF">KSF_005920</name>
</gene>
<proteinExistence type="predicted"/>
<reference evidence="6" key="1">
    <citation type="submission" date="2020-10" db="EMBL/GenBank/DDBJ databases">
        <title>Taxonomic study of unclassified bacteria belonging to the class Ktedonobacteria.</title>
        <authorList>
            <person name="Yabe S."/>
            <person name="Wang C.M."/>
            <person name="Zheng Y."/>
            <person name="Sakai Y."/>
            <person name="Cavaletti L."/>
            <person name="Monciardini P."/>
            <person name="Donadio S."/>
        </authorList>
    </citation>
    <scope>NUCLEOTIDE SEQUENCE</scope>
    <source>
        <strain evidence="6">ID150040</strain>
    </source>
</reference>
<dbReference type="PANTHER" id="PTHR47506:SF3">
    <property type="entry name" value="HTH-TYPE TRANSCRIPTIONAL REGULATOR LMRA"/>
    <property type="match status" value="1"/>
</dbReference>
<evidence type="ECO:0000256" key="4">
    <source>
        <dbReference type="PROSITE-ProRule" id="PRU00335"/>
    </source>
</evidence>
<protein>
    <submittedName>
        <fullName evidence="6">TetR family transcriptional regulator</fullName>
    </submittedName>
</protein>
<dbReference type="Gene3D" id="1.10.357.10">
    <property type="entry name" value="Tetracycline Repressor, domain 2"/>
    <property type="match status" value="1"/>
</dbReference>
<dbReference type="EMBL" id="BNJK01000001">
    <property type="protein sequence ID" value="GHO90544.1"/>
    <property type="molecule type" value="Genomic_DNA"/>
</dbReference>
<feature type="DNA-binding region" description="H-T-H motif" evidence="4">
    <location>
        <begin position="29"/>
        <end position="48"/>
    </location>
</feature>
<evidence type="ECO:0000259" key="5">
    <source>
        <dbReference type="PROSITE" id="PS50977"/>
    </source>
</evidence>
<evidence type="ECO:0000256" key="1">
    <source>
        <dbReference type="ARBA" id="ARBA00023015"/>
    </source>
</evidence>
<comment type="caution">
    <text evidence="6">The sequence shown here is derived from an EMBL/GenBank/DDBJ whole genome shotgun (WGS) entry which is preliminary data.</text>
</comment>
<keyword evidence="7" id="KW-1185">Reference proteome</keyword>
<accession>A0A8J3IG22</accession>
<keyword evidence="1" id="KW-0805">Transcription regulation</keyword>
<sequence length="187" mass="21249">MVARQTDKRDRLIQTAATLVYQQGFHQTTLADIAQQAQVPLGTVYYFFKTKEALGEAVVEYRLIESREQCQQSENDPDPRVRLQSFIQMMLDNDHTLAQNGCPIGTLCSELHKQGGPLAQHASKIFEVLLAWLTTQFHLMGKQDESEDLALHLLSAIEGAVLLAQSFQAPEYFEREASRLKEWVRTL</sequence>
<dbReference type="Proteomes" id="UP000597444">
    <property type="component" value="Unassembled WGS sequence"/>
</dbReference>
<dbReference type="Pfam" id="PF21993">
    <property type="entry name" value="TetR_C_13_2"/>
    <property type="match status" value="1"/>
</dbReference>
<evidence type="ECO:0000313" key="6">
    <source>
        <dbReference type="EMBL" id="GHO90544.1"/>
    </source>
</evidence>
<dbReference type="InterPro" id="IPR009057">
    <property type="entry name" value="Homeodomain-like_sf"/>
</dbReference>
<evidence type="ECO:0000313" key="7">
    <source>
        <dbReference type="Proteomes" id="UP000597444"/>
    </source>
</evidence>
<name>A0A8J3IG22_9CHLR</name>
<dbReference type="InterPro" id="IPR054156">
    <property type="entry name" value="YxaF_TetR_C"/>
</dbReference>
<dbReference type="Pfam" id="PF00440">
    <property type="entry name" value="TetR_N"/>
    <property type="match status" value="1"/>
</dbReference>
<keyword evidence="2 4" id="KW-0238">DNA-binding</keyword>
<evidence type="ECO:0000256" key="2">
    <source>
        <dbReference type="ARBA" id="ARBA00023125"/>
    </source>
</evidence>
<dbReference type="SUPFAM" id="SSF46689">
    <property type="entry name" value="Homeodomain-like"/>
    <property type="match status" value="1"/>
</dbReference>
<dbReference type="GO" id="GO:0003677">
    <property type="term" value="F:DNA binding"/>
    <property type="evidence" value="ECO:0007669"/>
    <property type="project" value="UniProtKB-UniRule"/>
</dbReference>
<dbReference type="PANTHER" id="PTHR47506">
    <property type="entry name" value="TRANSCRIPTIONAL REGULATORY PROTEIN"/>
    <property type="match status" value="1"/>
</dbReference>
<dbReference type="InterPro" id="IPR036271">
    <property type="entry name" value="Tet_transcr_reg_TetR-rel_C_sf"/>
</dbReference>
<dbReference type="PROSITE" id="PS50977">
    <property type="entry name" value="HTH_TETR_2"/>
    <property type="match status" value="1"/>
</dbReference>
<dbReference type="SUPFAM" id="SSF48498">
    <property type="entry name" value="Tetracyclin repressor-like, C-terminal domain"/>
    <property type="match status" value="1"/>
</dbReference>
<dbReference type="InterPro" id="IPR001647">
    <property type="entry name" value="HTH_TetR"/>
</dbReference>
<dbReference type="PRINTS" id="PR00455">
    <property type="entry name" value="HTHTETR"/>
</dbReference>
<organism evidence="6 7">
    <name type="scientific">Reticulibacter mediterranei</name>
    <dbReference type="NCBI Taxonomy" id="2778369"/>
    <lineage>
        <taxon>Bacteria</taxon>
        <taxon>Bacillati</taxon>
        <taxon>Chloroflexota</taxon>
        <taxon>Ktedonobacteria</taxon>
        <taxon>Ktedonobacterales</taxon>
        <taxon>Reticulibacteraceae</taxon>
        <taxon>Reticulibacter</taxon>
    </lineage>
</organism>